<dbReference type="SFLD" id="SFLDS00029">
    <property type="entry name" value="Radical_SAM"/>
    <property type="match status" value="1"/>
</dbReference>
<organism evidence="2 3">
    <name type="scientific">Thermoactinomyces mirandus</name>
    <dbReference type="NCBI Taxonomy" id="2756294"/>
    <lineage>
        <taxon>Bacteria</taxon>
        <taxon>Bacillati</taxon>
        <taxon>Bacillota</taxon>
        <taxon>Bacilli</taxon>
        <taxon>Bacillales</taxon>
        <taxon>Thermoactinomycetaceae</taxon>
        <taxon>Thermoactinomyces</taxon>
    </lineage>
</organism>
<feature type="domain" description="Radical SAM core" evidence="1">
    <location>
        <begin position="169"/>
        <end position="409"/>
    </location>
</feature>
<comment type="caution">
    <text evidence="2">The sequence shown here is derived from an EMBL/GenBank/DDBJ whole genome shotgun (WGS) entry which is preliminary data.</text>
</comment>
<dbReference type="Pfam" id="PF04055">
    <property type="entry name" value="Radical_SAM"/>
    <property type="match status" value="1"/>
</dbReference>
<dbReference type="SUPFAM" id="SSF102114">
    <property type="entry name" value="Radical SAM enzymes"/>
    <property type="match status" value="1"/>
</dbReference>
<dbReference type="InterPro" id="IPR023404">
    <property type="entry name" value="rSAM_horseshoe"/>
</dbReference>
<protein>
    <submittedName>
        <fullName evidence="2">Coproporphyrinogen III oxidase</fullName>
    </submittedName>
</protein>
<dbReference type="CDD" id="cd01335">
    <property type="entry name" value="Radical_SAM"/>
    <property type="match status" value="1"/>
</dbReference>
<dbReference type="SFLD" id="SFLDG01065">
    <property type="entry name" value="anaerobic_coproporphyrinogen-I"/>
    <property type="match status" value="1"/>
</dbReference>
<name>A0A7W1XST9_9BACL</name>
<dbReference type="GO" id="GO:0003824">
    <property type="term" value="F:catalytic activity"/>
    <property type="evidence" value="ECO:0007669"/>
    <property type="project" value="InterPro"/>
</dbReference>
<dbReference type="InterPro" id="IPR007197">
    <property type="entry name" value="rSAM"/>
</dbReference>
<sequence>MKIFVVSGLEPVFYREIELIGKLFFEEVRVVGGKQEQNGDFHLHFAVQGTGPVFANLTLKDILRDQTVKTAHRREVEAGLNEKEIRKQVKQAISYVLLQALQKATGVEQPWGILTGVRPVKLFHSFLLKGFSASETVQRLQKDYLLHPAKTDILTEIVERQKEVLPDLYTLDQEVSLYIGIPFCPTKCAYCTFPAYAIRGRNGLVESFLAGLHEEIEAVGKWLRENKVPVTNIYFGGGTPTSVSMEQLDGIFQVLKKHIPDYEMIRELTVEAGRPDTLNEEKLELLKAWAVDRISINPQSFQEETLKVIGRHHSVKETLDKFRLARKMGLDNINMDLIIGLPNEDATIFAKTLDTMRELKPDSLTVHTLSFKSGSVMTQNRDRYRVAGRDEVREMVKMARDWAKELGYRPYYLYRQKNILGNQENVGYAFPGKESLYNILIMEEKQTIIGLGCGAVSKMVSPHTGRIFRFPNPKEPKVYNETLRHHIEEKIRRLNEVYQCGNRSAY</sequence>
<dbReference type="PANTHER" id="PTHR13932:SF1">
    <property type="entry name" value="OXYGEN-INDEPENDENT COPROPORPHYRINOGEN-III OXIDASE-LIKE PROTEIN HEMZ"/>
    <property type="match status" value="1"/>
</dbReference>
<evidence type="ECO:0000259" key="1">
    <source>
        <dbReference type="PROSITE" id="PS51918"/>
    </source>
</evidence>
<dbReference type="Proteomes" id="UP000538292">
    <property type="component" value="Unassembled WGS sequence"/>
</dbReference>
<dbReference type="NCBIfam" id="NF006061">
    <property type="entry name" value="PRK08207.1-4"/>
    <property type="match status" value="1"/>
</dbReference>
<dbReference type="GO" id="GO:0006779">
    <property type="term" value="P:porphyrin-containing compound biosynthetic process"/>
    <property type="evidence" value="ECO:0007669"/>
    <property type="project" value="TreeGrafter"/>
</dbReference>
<dbReference type="PANTHER" id="PTHR13932">
    <property type="entry name" value="COPROPORPHYRINIGEN III OXIDASE"/>
    <property type="match status" value="1"/>
</dbReference>
<dbReference type="GO" id="GO:0005737">
    <property type="term" value="C:cytoplasm"/>
    <property type="evidence" value="ECO:0007669"/>
    <property type="project" value="TreeGrafter"/>
</dbReference>
<dbReference type="PROSITE" id="PS51918">
    <property type="entry name" value="RADICAL_SAM"/>
    <property type="match status" value="1"/>
</dbReference>
<proteinExistence type="predicted"/>
<dbReference type="InterPro" id="IPR006638">
    <property type="entry name" value="Elp3/MiaA/NifB-like_rSAM"/>
</dbReference>
<reference evidence="2 3" key="1">
    <citation type="submission" date="2020-07" db="EMBL/GenBank/DDBJ databases">
        <title>Thermoactinomyces phylogeny.</title>
        <authorList>
            <person name="Dunlap C."/>
        </authorList>
    </citation>
    <scope>NUCLEOTIDE SEQUENCE [LARGE SCALE GENOMIC DNA]</scope>
    <source>
        <strain evidence="2 3">AMNI-1</strain>
    </source>
</reference>
<dbReference type="InterPro" id="IPR058240">
    <property type="entry name" value="rSAM_sf"/>
</dbReference>
<dbReference type="SFLD" id="SFLDF00310">
    <property type="entry name" value="oxygen-independent_coproporphy"/>
    <property type="match status" value="1"/>
</dbReference>
<dbReference type="NCBIfam" id="TIGR03994">
    <property type="entry name" value="rSAM_HemZ"/>
    <property type="match status" value="1"/>
</dbReference>
<evidence type="ECO:0000313" key="3">
    <source>
        <dbReference type="Proteomes" id="UP000538292"/>
    </source>
</evidence>
<dbReference type="SMART" id="SM00729">
    <property type="entry name" value="Elp3"/>
    <property type="match status" value="1"/>
</dbReference>
<gene>
    <name evidence="2" type="ORF">H2C83_09310</name>
</gene>
<dbReference type="InterPro" id="IPR034505">
    <property type="entry name" value="Coproporphyrinogen-III_oxidase"/>
</dbReference>
<evidence type="ECO:0000313" key="2">
    <source>
        <dbReference type="EMBL" id="MBA4602507.1"/>
    </source>
</evidence>
<dbReference type="InterPro" id="IPR023995">
    <property type="entry name" value="HemZ"/>
</dbReference>
<dbReference type="GO" id="GO:0051539">
    <property type="term" value="F:4 iron, 4 sulfur cluster binding"/>
    <property type="evidence" value="ECO:0007669"/>
    <property type="project" value="TreeGrafter"/>
</dbReference>
<dbReference type="SFLD" id="SFLDG01082">
    <property type="entry name" value="B12-binding_domain_containing"/>
    <property type="match status" value="1"/>
</dbReference>
<dbReference type="EMBL" id="JACEOL010000030">
    <property type="protein sequence ID" value="MBA4602507.1"/>
    <property type="molecule type" value="Genomic_DNA"/>
</dbReference>
<accession>A0A7W1XST9</accession>
<dbReference type="Gene3D" id="3.80.30.20">
    <property type="entry name" value="tm_1862 like domain"/>
    <property type="match status" value="1"/>
</dbReference>
<keyword evidence="3" id="KW-1185">Reference proteome</keyword>
<dbReference type="AlphaFoldDB" id="A0A7W1XST9"/>